<sequence>MGNFTGNYVVIDFETTGFNPYQDNIIQMAAIRYRNHICTDQFVSYVNPEKMIPSRITMLTGIRNFDVANAPIIDIVLPEFIAFIGEDTIIAHNASFDMRFLKSNMERLGLGTPKNIVLDTLSLAKRYIKHVPNHKLETLKRFLHIQVRSHNALDDCFTCAAVYQKCVEEKNGKEKKVISQSLTKEEERAYEIVKEILEKHNKDTTVIRHVCVGNYLDIKALYSFVRIKLKGRKKYVLTNKEQEEIVAVYPTVTCEPATKSELGVTRIIIDQPEDLIAFEVLIIAAYEEGVQTLQHL</sequence>
<dbReference type="InterPro" id="IPR013520">
    <property type="entry name" value="Ribonucl_H"/>
</dbReference>
<dbReference type="EMBL" id="CAKJTI010000011">
    <property type="protein sequence ID" value="CAG9613321.1"/>
    <property type="molecule type" value="Genomic_DNA"/>
</dbReference>
<dbReference type="Proteomes" id="UP000789423">
    <property type="component" value="Unassembled WGS sequence"/>
</dbReference>
<dbReference type="Pfam" id="PF00929">
    <property type="entry name" value="RNase_T"/>
    <property type="match status" value="1"/>
</dbReference>
<protein>
    <submittedName>
        <fullName evidence="3">3'-5' exonuclease DinG</fullName>
        <ecNumber evidence="3">3.1.-.-</ecNumber>
    </submittedName>
</protein>
<dbReference type="Gene3D" id="3.30.420.10">
    <property type="entry name" value="Ribonuclease H-like superfamily/Ribonuclease H"/>
    <property type="match status" value="1"/>
</dbReference>
<reference evidence="3 4" key="1">
    <citation type="submission" date="2021-10" db="EMBL/GenBank/DDBJ databases">
        <authorList>
            <person name="Criscuolo A."/>
        </authorList>
    </citation>
    <scope>NUCLEOTIDE SEQUENCE [LARGE SCALE GENOMIC DNA]</scope>
    <source>
        <strain evidence="4">CIP 111899</strain>
    </source>
</reference>
<name>A0ABM8YC77_9BACI</name>
<keyword evidence="3" id="KW-0378">Hydrolase</keyword>
<feature type="domain" description="Exonuclease" evidence="2">
    <location>
        <begin position="7"/>
        <end position="172"/>
    </location>
</feature>
<dbReference type="RefSeq" id="WP_230575403.1">
    <property type="nucleotide sequence ID" value="NZ_CAKJTI010000011.1"/>
</dbReference>
<dbReference type="EC" id="3.1.-.-" evidence="3"/>
<dbReference type="GO" id="GO:0004527">
    <property type="term" value="F:exonuclease activity"/>
    <property type="evidence" value="ECO:0007669"/>
    <property type="project" value="UniProtKB-KW"/>
</dbReference>
<dbReference type="NCBIfam" id="TIGR00573">
    <property type="entry name" value="dnaq"/>
    <property type="match status" value="1"/>
</dbReference>
<dbReference type="NCBIfam" id="NF005289">
    <property type="entry name" value="PRK06807.1"/>
    <property type="match status" value="1"/>
</dbReference>
<evidence type="ECO:0000313" key="3">
    <source>
        <dbReference type="EMBL" id="CAG9613321.1"/>
    </source>
</evidence>
<gene>
    <name evidence="3" type="primary">dinG_2</name>
    <name evidence="3" type="ORF">BACCIP111899_02535</name>
</gene>
<accession>A0ABM8YC77</accession>
<proteinExistence type="predicted"/>
<dbReference type="InterPro" id="IPR036397">
    <property type="entry name" value="RNaseH_sf"/>
</dbReference>
<keyword evidence="4" id="KW-1185">Reference proteome</keyword>
<keyword evidence="1 3" id="KW-0540">Nuclease</keyword>
<dbReference type="InterPro" id="IPR012337">
    <property type="entry name" value="RNaseH-like_sf"/>
</dbReference>
<dbReference type="PANTHER" id="PTHR30231:SF41">
    <property type="entry name" value="DNA POLYMERASE III SUBUNIT EPSILON"/>
    <property type="match status" value="1"/>
</dbReference>
<keyword evidence="1 3" id="KW-0269">Exonuclease</keyword>
<evidence type="ECO:0000256" key="1">
    <source>
        <dbReference type="ARBA" id="ARBA00022839"/>
    </source>
</evidence>
<dbReference type="SMART" id="SM00479">
    <property type="entry name" value="EXOIII"/>
    <property type="match status" value="1"/>
</dbReference>
<evidence type="ECO:0000313" key="4">
    <source>
        <dbReference type="Proteomes" id="UP000789423"/>
    </source>
</evidence>
<dbReference type="SUPFAM" id="SSF53098">
    <property type="entry name" value="Ribonuclease H-like"/>
    <property type="match status" value="1"/>
</dbReference>
<dbReference type="InterPro" id="IPR006054">
    <property type="entry name" value="DnaQ"/>
</dbReference>
<evidence type="ECO:0000259" key="2">
    <source>
        <dbReference type="SMART" id="SM00479"/>
    </source>
</evidence>
<organism evidence="3 4">
    <name type="scientific">Bacillus rhizoplanae</name>
    <dbReference type="NCBI Taxonomy" id="2880966"/>
    <lineage>
        <taxon>Bacteria</taxon>
        <taxon>Bacillati</taxon>
        <taxon>Bacillota</taxon>
        <taxon>Bacilli</taxon>
        <taxon>Bacillales</taxon>
        <taxon>Bacillaceae</taxon>
        <taxon>Bacillus</taxon>
    </lineage>
</organism>
<dbReference type="CDD" id="cd06127">
    <property type="entry name" value="DEDDh"/>
    <property type="match status" value="1"/>
</dbReference>
<dbReference type="PANTHER" id="PTHR30231">
    <property type="entry name" value="DNA POLYMERASE III SUBUNIT EPSILON"/>
    <property type="match status" value="1"/>
</dbReference>
<comment type="caution">
    <text evidence="3">The sequence shown here is derived from an EMBL/GenBank/DDBJ whole genome shotgun (WGS) entry which is preliminary data.</text>
</comment>